<keyword evidence="5" id="KW-0804">Transcription</keyword>
<keyword evidence="4" id="KW-0238">DNA-binding</keyword>
<evidence type="ECO:0000256" key="4">
    <source>
        <dbReference type="ARBA" id="ARBA00023125"/>
    </source>
</evidence>
<dbReference type="Gene3D" id="3.90.1150.10">
    <property type="entry name" value="Aspartate Aminotransferase, domain 1"/>
    <property type="match status" value="1"/>
</dbReference>
<proteinExistence type="inferred from homology"/>
<evidence type="ECO:0000259" key="6">
    <source>
        <dbReference type="PROSITE" id="PS50949"/>
    </source>
</evidence>
<dbReference type="EMBL" id="BAAAQN010000032">
    <property type="protein sequence ID" value="GAA2042217.1"/>
    <property type="molecule type" value="Genomic_DNA"/>
</dbReference>
<dbReference type="Gene3D" id="1.10.10.10">
    <property type="entry name" value="Winged helix-like DNA-binding domain superfamily/Winged helix DNA-binding domain"/>
    <property type="match status" value="1"/>
</dbReference>
<dbReference type="InterPro" id="IPR015421">
    <property type="entry name" value="PyrdxlP-dep_Trfase_major"/>
</dbReference>
<dbReference type="GO" id="GO:0008483">
    <property type="term" value="F:transaminase activity"/>
    <property type="evidence" value="ECO:0007669"/>
    <property type="project" value="UniProtKB-KW"/>
</dbReference>
<dbReference type="InterPro" id="IPR000524">
    <property type="entry name" value="Tscrpt_reg_HTH_GntR"/>
</dbReference>
<evidence type="ECO:0000256" key="1">
    <source>
        <dbReference type="ARBA" id="ARBA00005384"/>
    </source>
</evidence>
<gene>
    <name evidence="7" type="ORF">GCM10009839_51110</name>
</gene>
<sequence length="444" mass="46384">MVVQTTSGAAYKISGRGASQIAASIEAGIAAGQLAPGQALPPIRDLAAELAVNPNTVSAAYRLLRDRGAVETAGRRGTRVRERPATAPRNLGFPLPADAIDLVNGNPDRRLLPELVFPRGISQRLYKGDPILPELLTTARARFTADRIPAEHVMLAFGAGDAIDRVLSAHLRTGDSVAVEDPGWGAVYHLLPAMGLTAVPVPIDEEGMMPQSLAAALKRGVRAVIITSRAQNPTGAVVTAERAAALRNLLAGHPDVLLIEDDHGADITPHLRLNTLAGATEHWAHIRSLSKAYGPDLRCAVTAADATTAARVAGRLRLGAGWVSQLLQDQVHRLWTDEGVEAQIAEAARTYTERREALIAALGARGIAARGASGINVWIPVADEAVMVSGLLAAGWAVAPGAWFRVGTPPGVRITISNLDLADIEPLADVFAAVMAASGAGGAM</sequence>
<dbReference type="Gene3D" id="3.40.640.10">
    <property type="entry name" value="Type I PLP-dependent aspartate aminotransferase-like (Major domain)"/>
    <property type="match status" value="1"/>
</dbReference>
<reference evidence="7 8" key="1">
    <citation type="journal article" date="2019" name="Int. J. Syst. Evol. Microbiol.">
        <title>The Global Catalogue of Microorganisms (GCM) 10K type strain sequencing project: providing services to taxonomists for standard genome sequencing and annotation.</title>
        <authorList>
            <consortium name="The Broad Institute Genomics Platform"/>
            <consortium name="The Broad Institute Genome Sequencing Center for Infectious Disease"/>
            <person name="Wu L."/>
            <person name="Ma J."/>
        </authorList>
    </citation>
    <scope>NUCLEOTIDE SEQUENCE [LARGE SCALE GENOMIC DNA]</scope>
    <source>
        <strain evidence="7 8">JCM 16014</strain>
    </source>
</reference>
<evidence type="ECO:0000256" key="2">
    <source>
        <dbReference type="ARBA" id="ARBA00022898"/>
    </source>
</evidence>
<keyword evidence="7" id="KW-0808">Transferase</keyword>
<dbReference type="SMART" id="SM00345">
    <property type="entry name" value="HTH_GNTR"/>
    <property type="match status" value="1"/>
</dbReference>
<evidence type="ECO:0000313" key="7">
    <source>
        <dbReference type="EMBL" id="GAA2042217.1"/>
    </source>
</evidence>
<protein>
    <submittedName>
        <fullName evidence="7">Aminotransferase class I/II-fold pyridoxal phosphate-dependent enzyme</fullName>
    </submittedName>
</protein>
<keyword evidence="2" id="KW-0663">Pyridoxal phosphate</keyword>
<keyword evidence="3" id="KW-0805">Transcription regulation</keyword>
<dbReference type="SUPFAM" id="SSF53383">
    <property type="entry name" value="PLP-dependent transferases"/>
    <property type="match status" value="1"/>
</dbReference>
<dbReference type="Pfam" id="PF00155">
    <property type="entry name" value="Aminotran_1_2"/>
    <property type="match status" value="1"/>
</dbReference>
<keyword evidence="8" id="KW-1185">Reference proteome</keyword>
<keyword evidence="7" id="KW-0032">Aminotransferase</keyword>
<dbReference type="InterPro" id="IPR051446">
    <property type="entry name" value="HTH_trans_reg/aminotransferase"/>
</dbReference>
<dbReference type="InterPro" id="IPR015422">
    <property type="entry name" value="PyrdxlP-dep_Trfase_small"/>
</dbReference>
<dbReference type="CDD" id="cd07377">
    <property type="entry name" value="WHTH_GntR"/>
    <property type="match status" value="1"/>
</dbReference>
<dbReference type="InterPro" id="IPR004839">
    <property type="entry name" value="Aminotransferase_I/II_large"/>
</dbReference>
<accession>A0ABN2UUV6</accession>
<dbReference type="InterPro" id="IPR036390">
    <property type="entry name" value="WH_DNA-bd_sf"/>
</dbReference>
<dbReference type="PANTHER" id="PTHR46577:SF1">
    <property type="entry name" value="HTH-TYPE TRANSCRIPTIONAL REGULATORY PROTEIN GABR"/>
    <property type="match status" value="1"/>
</dbReference>
<evidence type="ECO:0000313" key="8">
    <source>
        <dbReference type="Proteomes" id="UP001500751"/>
    </source>
</evidence>
<dbReference type="RefSeq" id="WP_344668187.1">
    <property type="nucleotide sequence ID" value="NZ_BAAAQN010000032.1"/>
</dbReference>
<dbReference type="InterPro" id="IPR036388">
    <property type="entry name" value="WH-like_DNA-bd_sf"/>
</dbReference>
<name>A0ABN2UUV6_9ACTN</name>
<organism evidence="7 8">
    <name type="scientific">Catenulispora yoronensis</name>
    <dbReference type="NCBI Taxonomy" id="450799"/>
    <lineage>
        <taxon>Bacteria</taxon>
        <taxon>Bacillati</taxon>
        <taxon>Actinomycetota</taxon>
        <taxon>Actinomycetes</taxon>
        <taxon>Catenulisporales</taxon>
        <taxon>Catenulisporaceae</taxon>
        <taxon>Catenulispora</taxon>
    </lineage>
</organism>
<dbReference type="InterPro" id="IPR015424">
    <property type="entry name" value="PyrdxlP-dep_Trfase"/>
</dbReference>
<dbReference type="CDD" id="cd00609">
    <property type="entry name" value="AAT_like"/>
    <property type="match status" value="1"/>
</dbReference>
<feature type="domain" description="HTH gntR-type" evidence="6">
    <location>
        <begin position="15"/>
        <end position="83"/>
    </location>
</feature>
<dbReference type="PANTHER" id="PTHR46577">
    <property type="entry name" value="HTH-TYPE TRANSCRIPTIONAL REGULATORY PROTEIN GABR"/>
    <property type="match status" value="1"/>
</dbReference>
<dbReference type="Proteomes" id="UP001500751">
    <property type="component" value="Unassembled WGS sequence"/>
</dbReference>
<comment type="caution">
    <text evidence="7">The sequence shown here is derived from an EMBL/GenBank/DDBJ whole genome shotgun (WGS) entry which is preliminary data.</text>
</comment>
<evidence type="ECO:0000256" key="5">
    <source>
        <dbReference type="ARBA" id="ARBA00023163"/>
    </source>
</evidence>
<evidence type="ECO:0000256" key="3">
    <source>
        <dbReference type="ARBA" id="ARBA00023015"/>
    </source>
</evidence>
<comment type="similarity">
    <text evidence="1">In the C-terminal section; belongs to the class-I pyridoxal-phosphate-dependent aminotransferase family.</text>
</comment>
<dbReference type="Pfam" id="PF00392">
    <property type="entry name" value="GntR"/>
    <property type="match status" value="1"/>
</dbReference>
<dbReference type="SUPFAM" id="SSF46785">
    <property type="entry name" value="Winged helix' DNA-binding domain"/>
    <property type="match status" value="1"/>
</dbReference>
<dbReference type="PROSITE" id="PS50949">
    <property type="entry name" value="HTH_GNTR"/>
    <property type="match status" value="1"/>
</dbReference>